<dbReference type="Proteomes" id="UP000075260">
    <property type="component" value="Unassembled WGS sequence"/>
</dbReference>
<gene>
    <name evidence="2" type="ORF">BE15_28880</name>
</gene>
<feature type="compositionally biased region" description="Basic and acidic residues" evidence="1">
    <location>
        <begin position="46"/>
        <end position="57"/>
    </location>
</feature>
<evidence type="ECO:0000256" key="1">
    <source>
        <dbReference type="SAM" id="MobiDB-lite"/>
    </source>
</evidence>
<evidence type="ECO:0000313" key="2">
    <source>
        <dbReference type="EMBL" id="KYF65037.1"/>
    </source>
</evidence>
<sequence length="69" mass="7422">MSPGKQARGMLEPADVVDADDVIALPLHCSARLTQKQLRCLGIGERPGKRSEGRRFASGELRPVAHGVD</sequence>
<evidence type="ECO:0000313" key="3">
    <source>
        <dbReference type="Proteomes" id="UP000075260"/>
    </source>
</evidence>
<dbReference type="EMBL" id="JEMA01000862">
    <property type="protein sequence ID" value="KYF65037.1"/>
    <property type="molecule type" value="Genomic_DNA"/>
</dbReference>
<comment type="caution">
    <text evidence="2">The sequence shown here is derived from an EMBL/GenBank/DDBJ whole genome shotgun (WGS) entry which is preliminary data.</text>
</comment>
<feature type="region of interest" description="Disordered" evidence="1">
    <location>
        <begin position="44"/>
        <end position="69"/>
    </location>
</feature>
<reference evidence="2 3" key="1">
    <citation type="submission" date="2014-02" db="EMBL/GenBank/DDBJ databases">
        <title>The small core and large imbalanced accessory genome model reveals a collaborative survival strategy of Sorangium cellulosum strains in nature.</title>
        <authorList>
            <person name="Han K."/>
            <person name="Peng R."/>
            <person name="Blom J."/>
            <person name="Li Y.-Z."/>
        </authorList>
    </citation>
    <scope>NUCLEOTIDE SEQUENCE [LARGE SCALE GENOMIC DNA]</scope>
    <source>
        <strain evidence="2 3">So0008-312</strain>
    </source>
</reference>
<dbReference type="AlphaFoldDB" id="A0A150QAM6"/>
<organism evidence="2 3">
    <name type="scientific">Sorangium cellulosum</name>
    <name type="common">Polyangium cellulosum</name>
    <dbReference type="NCBI Taxonomy" id="56"/>
    <lineage>
        <taxon>Bacteria</taxon>
        <taxon>Pseudomonadati</taxon>
        <taxon>Myxococcota</taxon>
        <taxon>Polyangia</taxon>
        <taxon>Polyangiales</taxon>
        <taxon>Polyangiaceae</taxon>
        <taxon>Sorangium</taxon>
    </lineage>
</organism>
<accession>A0A150QAM6</accession>
<proteinExistence type="predicted"/>
<protein>
    <submittedName>
        <fullName evidence="2">Uncharacterized protein</fullName>
    </submittedName>
</protein>
<name>A0A150QAM6_SORCE</name>